<dbReference type="Gene3D" id="3.40.50.1010">
    <property type="entry name" value="5'-nuclease"/>
    <property type="match status" value="1"/>
</dbReference>
<dbReference type="InterPro" id="IPR041705">
    <property type="entry name" value="PIN_Sll0205"/>
</dbReference>
<evidence type="ECO:0000313" key="2">
    <source>
        <dbReference type="EMBL" id="QGZ91057.1"/>
    </source>
</evidence>
<proteinExistence type="predicted"/>
<gene>
    <name evidence="2" type="ORF">GQR42_17640</name>
</gene>
<feature type="domain" description="PIN" evidence="1">
    <location>
        <begin position="4"/>
        <end position="120"/>
    </location>
</feature>
<organism evidence="2 3">
    <name type="scientific">Microcystis aeruginosa FD4</name>
    <dbReference type="NCBI Taxonomy" id="2686288"/>
    <lineage>
        <taxon>Bacteria</taxon>
        <taxon>Bacillati</taxon>
        <taxon>Cyanobacteriota</taxon>
        <taxon>Cyanophyceae</taxon>
        <taxon>Oscillatoriophycideae</taxon>
        <taxon>Chroococcales</taxon>
        <taxon>Microcystaceae</taxon>
        <taxon>Microcystis</taxon>
    </lineage>
</organism>
<dbReference type="Proteomes" id="UP000438345">
    <property type="component" value="Chromosome"/>
</dbReference>
<accession>A0A857D5Y7</accession>
<dbReference type="SUPFAM" id="SSF88723">
    <property type="entry name" value="PIN domain-like"/>
    <property type="match status" value="1"/>
</dbReference>
<dbReference type="Pfam" id="PF01850">
    <property type="entry name" value="PIN"/>
    <property type="match status" value="1"/>
</dbReference>
<evidence type="ECO:0000259" key="1">
    <source>
        <dbReference type="Pfam" id="PF01850"/>
    </source>
</evidence>
<dbReference type="AlphaFoldDB" id="A0A857D5Y7"/>
<reference evidence="2 3" key="1">
    <citation type="submission" date="2019-12" db="EMBL/GenBank/DDBJ databases">
        <title>Complete genome sequence of Microcystis aeruginosa strain FD4.</title>
        <authorList>
            <person name="Urakawa H."/>
        </authorList>
    </citation>
    <scope>NUCLEOTIDE SEQUENCE [LARGE SCALE GENOMIC DNA]</scope>
    <source>
        <strain evidence="2 3">FD4</strain>
    </source>
</reference>
<dbReference type="InterPro" id="IPR029060">
    <property type="entry name" value="PIN-like_dom_sf"/>
</dbReference>
<dbReference type="InterPro" id="IPR052919">
    <property type="entry name" value="TA_system_RNase"/>
</dbReference>
<protein>
    <submittedName>
        <fullName evidence="2">PIN domain-containing protein</fullName>
    </submittedName>
</protein>
<dbReference type="RefSeq" id="WP_158200933.1">
    <property type="nucleotide sequence ID" value="NZ_CP046973.1"/>
</dbReference>
<dbReference type="InterPro" id="IPR002716">
    <property type="entry name" value="PIN_dom"/>
</dbReference>
<evidence type="ECO:0000313" key="3">
    <source>
        <dbReference type="Proteomes" id="UP000438345"/>
    </source>
</evidence>
<name>A0A857D5Y7_MICAE</name>
<sequence length="128" mass="15082">MRLLLDTHIFLWLISDHPRLSEKICRQIKNSNNEVFLSVVSVWECVIKYQLGKLNFPERPDLYLPKKRKQHLINSLVIDEKSLVHLKDLPLLHKDPFDRLLICQALQHNLVVATEDNAILAYPNLQFF</sequence>
<dbReference type="CDD" id="cd09872">
    <property type="entry name" value="PIN_Sll0205-like"/>
    <property type="match status" value="1"/>
</dbReference>
<dbReference type="PANTHER" id="PTHR36173:SF2">
    <property type="entry name" value="RIBONUCLEASE VAPC16"/>
    <property type="match status" value="1"/>
</dbReference>
<dbReference type="EMBL" id="CP046973">
    <property type="protein sequence ID" value="QGZ91057.1"/>
    <property type="molecule type" value="Genomic_DNA"/>
</dbReference>
<dbReference type="PANTHER" id="PTHR36173">
    <property type="entry name" value="RIBONUCLEASE VAPC16-RELATED"/>
    <property type="match status" value="1"/>
</dbReference>